<dbReference type="PANTHER" id="PTHR30383">
    <property type="entry name" value="THIOESTERASE 1/PROTEASE 1/LYSOPHOSPHOLIPASE L1"/>
    <property type="match status" value="1"/>
</dbReference>
<feature type="domain" description="SGNH hydrolase-type esterase" evidence="1">
    <location>
        <begin position="81"/>
        <end position="229"/>
    </location>
</feature>
<dbReference type="Gene3D" id="3.40.50.1110">
    <property type="entry name" value="SGNH hydrolase"/>
    <property type="match status" value="1"/>
</dbReference>
<evidence type="ECO:0000313" key="3">
    <source>
        <dbReference type="Proteomes" id="UP000218238"/>
    </source>
</evidence>
<comment type="caution">
    <text evidence="2">The sequence shown here is derived from an EMBL/GenBank/DDBJ whole genome shotgun (WGS) entry which is preliminary data.</text>
</comment>
<reference evidence="2 3" key="1">
    <citation type="submission" date="2017-08" db="EMBL/GenBank/DDBJ databases">
        <title>Draft genome sequence of filamentous cyanobacterium Calothrix elsteri CCALA 953.</title>
        <authorList>
            <person name="Gagunashvili A.N."/>
            <person name="Elster J."/>
            <person name="Andresson O.S."/>
        </authorList>
    </citation>
    <scope>NUCLEOTIDE SEQUENCE [LARGE SCALE GENOMIC DNA]</scope>
    <source>
        <strain evidence="2 3">CCALA 953</strain>
    </source>
</reference>
<dbReference type="InterPro" id="IPR036514">
    <property type="entry name" value="SGNH_hydro_sf"/>
</dbReference>
<dbReference type="Proteomes" id="UP000218238">
    <property type="component" value="Unassembled WGS sequence"/>
</dbReference>
<dbReference type="GO" id="GO:0004622">
    <property type="term" value="F:phosphatidylcholine lysophospholipase activity"/>
    <property type="evidence" value="ECO:0007669"/>
    <property type="project" value="TreeGrafter"/>
</dbReference>
<name>A0A2A2TP81_9CYAN</name>
<keyword evidence="3" id="KW-1185">Reference proteome</keyword>
<dbReference type="CDD" id="cd01828">
    <property type="entry name" value="sialate_O-acetylesterase_like2"/>
    <property type="match status" value="1"/>
</dbReference>
<organism evidence="2 3">
    <name type="scientific">Brunnivagina elsteri CCALA 953</name>
    <dbReference type="NCBI Taxonomy" id="987040"/>
    <lineage>
        <taxon>Bacteria</taxon>
        <taxon>Bacillati</taxon>
        <taxon>Cyanobacteriota</taxon>
        <taxon>Cyanophyceae</taxon>
        <taxon>Nostocales</taxon>
        <taxon>Calotrichaceae</taxon>
        <taxon>Brunnivagina</taxon>
    </lineage>
</organism>
<dbReference type="EMBL" id="NTFS01000014">
    <property type="protein sequence ID" value="PAX60336.1"/>
    <property type="molecule type" value="Genomic_DNA"/>
</dbReference>
<evidence type="ECO:0000313" key="2">
    <source>
        <dbReference type="EMBL" id="PAX60336.1"/>
    </source>
</evidence>
<evidence type="ECO:0000259" key="1">
    <source>
        <dbReference type="Pfam" id="PF13472"/>
    </source>
</evidence>
<proteinExistence type="predicted"/>
<dbReference type="OrthoDB" id="2513075at2"/>
<dbReference type="Pfam" id="PF13472">
    <property type="entry name" value="Lipase_GDSL_2"/>
    <property type="match status" value="1"/>
</dbReference>
<sequence>MLFWRQERANGLFSAIPAPTIVPNPSPTPTPELGKRHKLTYKQWEDVLRSEANIAAIKRPQRLTVLAGDSLSLWFPTELLPQQREWLNQGISGETSEGLFNRLDIFDKTQPETILVMIGINDFVKGISDEDILENHRKITAYLQKKHPKAQLVIQSILPHGGENATWEGRDKLLAISNHRIRELNEKLKDLATKQNIKYLDLHPLFADNQGNLRNDLSTDGLHLSKQGYLVWRSALQLYSNMMLEEQKVPVLNNQNKSVIPNPNPRKP</sequence>
<accession>A0A2A2TP81</accession>
<dbReference type="SUPFAM" id="SSF52266">
    <property type="entry name" value="SGNH hydrolase"/>
    <property type="match status" value="1"/>
</dbReference>
<dbReference type="InterPro" id="IPR051532">
    <property type="entry name" value="Ester_Hydrolysis_Enzymes"/>
</dbReference>
<dbReference type="AlphaFoldDB" id="A0A2A2TP81"/>
<gene>
    <name evidence="2" type="ORF">CK510_02420</name>
</gene>
<dbReference type="PANTHER" id="PTHR30383:SF5">
    <property type="entry name" value="SGNH HYDROLASE-TYPE ESTERASE DOMAIN-CONTAINING PROTEIN"/>
    <property type="match status" value="1"/>
</dbReference>
<protein>
    <submittedName>
        <fullName evidence="2">G-D-S-L family lipolytic protein</fullName>
    </submittedName>
</protein>
<dbReference type="InterPro" id="IPR013830">
    <property type="entry name" value="SGNH_hydro"/>
</dbReference>